<reference evidence="3 4" key="1">
    <citation type="submission" date="2018-03" db="EMBL/GenBank/DDBJ databases">
        <authorList>
            <person name="Gully D."/>
        </authorList>
    </citation>
    <scope>NUCLEOTIDE SEQUENCE [LARGE SCALE GENOMIC DNA]</scope>
    <source>
        <strain evidence="3">ORS3257</strain>
    </source>
</reference>
<dbReference type="PANTHER" id="PTHR23028:SF53">
    <property type="entry name" value="ACYL_TRANSF_3 DOMAIN-CONTAINING PROTEIN"/>
    <property type="match status" value="1"/>
</dbReference>
<feature type="transmembrane region" description="Helical" evidence="1">
    <location>
        <begin position="326"/>
        <end position="347"/>
    </location>
</feature>
<evidence type="ECO:0000313" key="4">
    <source>
        <dbReference type="Proteomes" id="UP000246085"/>
    </source>
</evidence>
<organism evidence="3 4">
    <name type="scientific">Bradyrhizobium vignae</name>
    <dbReference type="NCBI Taxonomy" id="1549949"/>
    <lineage>
        <taxon>Bacteria</taxon>
        <taxon>Pseudomonadati</taxon>
        <taxon>Pseudomonadota</taxon>
        <taxon>Alphaproteobacteria</taxon>
        <taxon>Hyphomicrobiales</taxon>
        <taxon>Nitrobacteraceae</taxon>
        <taxon>Bradyrhizobium</taxon>
    </lineage>
</organism>
<dbReference type="GO" id="GO:0016020">
    <property type="term" value="C:membrane"/>
    <property type="evidence" value="ECO:0007669"/>
    <property type="project" value="TreeGrafter"/>
</dbReference>
<dbReference type="PANTHER" id="PTHR23028">
    <property type="entry name" value="ACETYLTRANSFERASE"/>
    <property type="match status" value="1"/>
</dbReference>
<evidence type="ECO:0000313" key="3">
    <source>
        <dbReference type="EMBL" id="SPP93918.1"/>
    </source>
</evidence>
<dbReference type="GO" id="GO:0000271">
    <property type="term" value="P:polysaccharide biosynthetic process"/>
    <property type="evidence" value="ECO:0007669"/>
    <property type="project" value="TreeGrafter"/>
</dbReference>
<dbReference type="RefSeq" id="WP_122402126.1">
    <property type="nucleotide sequence ID" value="NZ_LS398110.1"/>
</dbReference>
<keyword evidence="3" id="KW-0808">Transferase</keyword>
<keyword evidence="1" id="KW-0472">Membrane</keyword>
<feature type="domain" description="Acyltransferase 3" evidence="2">
    <location>
        <begin position="24"/>
        <end position="342"/>
    </location>
</feature>
<keyword evidence="3" id="KW-0012">Acyltransferase</keyword>
<dbReference type="AlphaFoldDB" id="A0A2U3PXT5"/>
<dbReference type="KEGG" id="bvz:BRAD3257_2859"/>
<proteinExistence type="predicted"/>
<dbReference type="Pfam" id="PF01757">
    <property type="entry name" value="Acyl_transf_3"/>
    <property type="match status" value="1"/>
</dbReference>
<feature type="transmembrane region" description="Helical" evidence="1">
    <location>
        <begin position="254"/>
        <end position="286"/>
    </location>
</feature>
<dbReference type="GO" id="GO:0016747">
    <property type="term" value="F:acyltransferase activity, transferring groups other than amino-acyl groups"/>
    <property type="evidence" value="ECO:0007669"/>
    <property type="project" value="InterPro"/>
</dbReference>
<protein>
    <submittedName>
        <fullName evidence="3">Putative acyltransferase</fullName>
    </submittedName>
</protein>
<gene>
    <name evidence="3" type="ORF">BRAD3257_2859</name>
</gene>
<feature type="transmembrane region" description="Helical" evidence="1">
    <location>
        <begin position="27"/>
        <end position="45"/>
    </location>
</feature>
<evidence type="ECO:0000259" key="2">
    <source>
        <dbReference type="Pfam" id="PF01757"/>
    </source>
</evidence>
<keyword evidence="1" id="KW-0812">Transmembrane</keyword>
<keyword evidence="1" id="KW-1133">Transmembrane helix</keyword>
<accession>A0A2U3PXT5</accession>
<feature type="transmembrane region" description="Helical" evidence="1">
    <location>
        <begin position="99"/>
        <end position="118"/>
    </location>
</feature>
<evidence type="ECO:0000256" key="1">
    <source>
        <dbReference type="SAM" id="Phobius"/>
    </source>
</evidence>
<dbReference type="Proteomes" id="UP000246085">
    <property type="component" value="Chromosome BRAD3257"/>
</dbReference>
<dbReference type="InterPro" id="IPR050879">
    <property type="entry name" value="Acyltransferase_3"/>
</dbReference>
<feature type="transmembrane region" description="Helical" evidence="1">
    <location>
        <begin position="57"/>
        <end position="78"/>
    </location>
</feature>
<sequence>MERAERIRHSNSLAVAAHQGRKNNFNLLRVAAAAAVLVSHCYPIAYGPAAVEPLSNLLGITLGHLAVLIFFIISGFFVSQSFARSAGLTDFVAARVLRLYPALIVVSLVTIAVIGPITTQLPIEAYFSESSTFFYLPRSLSLKWLQDGLPGVFLANPFPVAVNGSLWTLFYEVVCYAGAATVAAYIRDSTRRASFCFVAIAAGYLALSLLDFHYGLSGRSSALRNFQDLVPAFVAGMIFFHYRKLITLRWTYCLMLGVPVLVLSQTALFQSAFLVFLSYVVFLIGFNAFPFLHSYNQVGDYSYGTYVYAFPIQQAVASVLPGISPFGLFCVAAPIVAGLSVASWHLVEEPALRSRVYLRARLGRPRMQVESGA</sequence>
<feature type="transmembrane region" description="Helical" evidence="1">
    <location>
        <begin position="166"/>
        <end position="186"/>
    </location>
</feature>
<dbReference type="EMBL" id="LS398110">
    <property type="protein sequence ID" value="SPP93918.1"/>
    <property type="molecule type" value="Genomic_DNA"/>
</dbReference>
<feature type="transmembrane region" description="Helical" evidence="1">
    <location>
        <begin position="193"/>
        <end position="214"/>
    </location>
</feature>
<dbReference type="InterPro" id="IPR002656">
    <property type="entry name" value="Acyl_transf_3_dom"/>
</dbReference>
<name>A0A2U3PXT5_9BRAD</name>